<evidence type="ECO:0000256" key="1">
    <source>
        <dbReference type="ARBA" id="ARBA00004141"/>
    </source>
</evidence>
<evidence type="ECO:0000259" key="7">
    <source>
        <dbReference type="Pfam" id="PF20684"/>
    </source>
</evidence>
<keyword evidence="9" id="KW-1185">Reference proteome</keyword>
<comment type="subcellular location">
    <subcellularLocation>
        <location evidence="1">Membrane</location>
        <topology evidence="1">Multi-pass membrane protein</topology>
    </subcellularLocation>
</comment>
<name>A0A9P7GYJ1_9HYPO</name>
<comment type="similarity">
    <text evidence="5">Belongs to the SAT4 family.</text>
</comment>
<dbReference type="InterPro" id="IPR052337">
    <property type="entry name" value="SAT4-like"/>
</dbReference>
<dbReference type="PANTHER" id="PTHR33048">
    <property type="entry name" value="PTH11-LIKE INTEGRAL MEMBRANE PROTEIN (AFU_ORTHOLOGUE AFUA_5G11245)"/>
    <property type="match status" value="1"/>
</dbReference>
<feature type="domain" description="Rhodopsin" evidence="7">
    <location>
        <begin position="54"/>
        <end position="291"/>
    </location>
</feature>
<keyword evidence="3 6" id="KW-1133">Transmembrane helix</keyword>
<sequence length="372" mass="40174">MEASSITIMSYPGALPPPAGVEPNLEKPVDVLRTANYVTQALTLAFTSFFVATRFYAKYKVMGGGVTKDDIATYTAFVLMVGYCITSIIAGNYGAGLNQWDVSPENMKKFLQCGYAATLFYAPMALTVKLSLLFITTRVFGSVHKKTMIGINIFIGMLVAYYVSGFFIKLFICKPINAYWNGRLEMCLDQSAIITADAIISVISDLAILFLPTPLTWSLQISRRKRLRVTGILCAGGVATGFSIYRLAMILHERNSGNQTIVFTKVILSGNAEAGIGLICACLPSISALIVRRHGYPSNGYPSHGFQSSGKVDGSRHGEIMMTRSFQVDTASKQADSDAFNFGHDEAGLIASVQANPKSAYSSRTRSSGSGG</sequence>
<gene>
    <name evidence="8" type="ORF">KAF25_010286</name>
</gene>
<feature type="transmembrane region" description="Helical" evidence="6">
    <location>
        <begin position="149"/>
        <end position="172"/>
    </location>
</feature>
<feature type="transmembrane region" description="Helical" evidence="6">
    <location>
        <begin position="115"/>
        <end position="137"/>
    </location>
</feature>
<evidence type="ECO:0000256" key="3">
    <source>
        <dbReference type="ARBA" id="ARBA00022989"/>
    </source>
</evidence>
<protein>
    <recommendedName>
        <fullName evidence="7">Rhodopsin domain-containing protein</fullName>
    </recommendedName>
</protein>
<evidence type="ECO:0000313" key="9">
    <source>
        <dbReference type="Proteomes" id="UP000782241"/>
    </source>
</evidence>
<evidence type="ECO:0000256" key="4">
    <source>
        <dbReference type="ARBA" id="ARBA00023136"/>
    </source>
</evidence>
<dbReference type="AlphaFoldDB" id="A0A9P7GYJ1"/>
<dbReference type="Pfam" id="PF20684">
    <property type="entry name" value="Fung_rhodopsin"/>
    <property type="match status" value="1"/>
</dbReference>
<feature type="transmembrane region" description="Helical" evidence="6">
    <location>
        <begin position="272"/>
        <end position="291"/>
    </location>
</feature>
<evidence type="ECO:0000256" key="6">
    <source>
        <dbReference type="SAM" id="Phobius"/>
    </source>
</evidence>
<feature type="transmembrane region" description="Helical" evidence="6">
    <location>
        <begin position="71"/>
        <end position="95"/>
    </location>
</feature>
<reference evidence="8" key="1">
    <citation type="submission" date="2021-04" db="EMBL/GenBank/DDBJ databases">
        <title>Draft genome of Fusarium avenaceum strain F156N33, isolated from an atmospheric sample in Virginia.</title>
        <authorList>
            <person name="Yang S."/>
            <person name="Vinatzer B.A."/>
            <person name="Coleman J."/>
        </authorList>
    </citation>
    <scope>NUCLEOTIDE SEQUENCE</scope>
    <source>
        <strain evidence="8">F156N33</strain>
    </source>
</reference>
<organism evidence="8 9">
    <name type="scientific">Fusarium avenaceum</name>
    <dbReference type="NCBI Taxonomy" id="40199"/>
    <lineage>
        <taxon>Eukaryota</taxon>
        <taxon>Fungi</taxon>
        <taxon>Dikarya</taxon>
        <taxon>Ascomycota</taxon>
        <taxon>Pezizomycotina</taxon>
        <taxon>Sordariomycetes</taxon>
        <taxon>Hypocreomycetidae</taxon>
        <taxon>Hypocreales</taxon>
        <taxon>Nectriaceae</taxon>
        <taxon>Fusarium</taxon>
        <taxon>Fusarium tricinctum species complex</taxon>
    </lineage>
</organism>
<proteinExistence type="inferred from homology"/>
<keyword evidence="4 6" id="KW-0472">Membrane</keyword>
<evidence type="ECO:0000256" key="5">
    <source>
        <dbReference type="ARBA" id="ARBA00038359"/>
    </source>
</evidence>
<keyword evidence="2 6" id="KW-0812">Transmembrane</keyword>
<dbReference type="InterPro" id="IPR049326">
    <property type="entry name" value="Rhodopsin_dom_fungi"/>
</dbReference>
<evidence type="ECO:0000313" key="8">
    <source>
        <dbReference type="EMBL" id="KAG5656733.1"/>
    </source>
</evidence>
<dbReference type="EMBL" id="JAGPUO010000020">
    <property type="protein sequence ID" value="KAG5656733.1"/>
    <property type="molecule type" value="Genomic_DNA"/>
</dbReference>
<comment type="caution">
    <text evidence="8">The sequence shown here is derived from an EMBL/GenBank/DDBJ whole genome shotgun (WGS) entry which is preliminary data.</text>
</comment>
<accession>A0A9P7GYJ1</accession>
<dbReference type="PANTHER" id="PTHR33048:SF108">
    <property type="entry name" value="INTEGRAL MEMBRANE PROTEIN"/>
    <property type="match status" value="1"/>
</dbReference>
<feature type="transmembrane region" description="Helical" evidence="6">
    <location>
        <begin position="232"/>
        <end position="252"/>
    </location>
</feature>
<feature type="transmembrane region" description="Helical" evidence="6">
    <location>
        <begin position="37"/>
        <end position="59"/>
    </location>
</feature>
<dbReference type="GO" id="GO:0016020">
    <property type="term" value="C:membrane"/>
    <property type="evidence" value="ECO:0007669"/>
    <property type="project" value="UniProtKB-SubCell"/>
</dbReference>
<dbReference type="Proteomes" id="UP000782241">
    <property type="component" value="Unassembled WGS sequence"/>
</dbReference>
<evidence type="ECO:0000256" key="2">
    <source>
        <dbReference type="ARBA" id="ARBA00022692"/>
    </source>
</evidence>